<proteinExistence type="predicted"/>
<keyword evidence="3" id="KW-1185">Reference proteome</keyword>
<gene>
    <name evidence="2" type="ORF">I8748_34635</name>
</gene>
<dbReference type="PANTHER" id="PTHR43130">
    <property type="entry name" value="ARAC-FAMILY TRANSCRIPTIONAL REGULATOR"/>
    <property type="match status" value="1"/>
</dbReference>
<organism evidence="2 3">
    <name type="scientific">Amazonocrinis nigriterrae CENA67</name>
    <dbReference type="NCBI Taxonomy" id="2794033"/>
    <lineage>
        <taxon>Bacteria</taxon>
        <taxon>Bacillati</taxon>
        <taxon>Cyanobacteriota</taxon>
        <taxon>Cyanophyceae</taxon>
        <taxon>Nostocales</taxon>
        <taxon>Nostocaceae</taxon>
        <taxon>Amazonocrinis</taxon>
        <taxon>Amazonocrinis nigriterrae</taxon>
    </lineage>
</organism>
<dbReference type="InterPro" id="IPR029062">
    <property type="entry name" value="Class_I_gatase-like"/>
</dbReference>
<accession>A0A8J7LAZ0</accession>
<dbReference type="InterPro" id="IPR002818">
    <property type="entry name" value="DJ-1/PfpI"/>
</dbReference>
<dbReference type="Proteomes" id="UP000632766">
    <property type="component" value="Unassembled WGS sequence"/>
</dbReference>
<dbReference type="Gene3D" id="3.40.50.880">
    <property type="match status" value="1"/>
</dbReference>
<name>A0A8J7LAZ0_9NOST</name>
<dbReference type="PANTHER" id="PTHR43130:SF2">
    <property type="entry name" value="DJ-1_PFPI DOMAIN-CONTAINING PROTEIN"/>
    <property type="match status" value="1"/>
</dbReference>
<reference evidence="2 3" key="1">
    <citation type="journal article" date="2021" name="Int. J. Syst. Evol. Microbiol.">
        <title>Amazonocrinis nigriterrae gen. nov., sp. nov., Atlanticothrix silvestris gen. nov., sp. nov. and Dendronalium phyllosphericum gen. nov., sp. nov., nostocacean cyanobacteria from Brazilian environments.</title>
        <authorList>
            <person name="Alvarenga D.O."/>
            <person name="Andreote A.P.D."/>
            <person name="Branco L.H.Z."/>
            <person name="Delbaje E."/>
            <person name="Cruz R.B."/>
            <person name="Varani A.M."/>
            <person name="Fiore M.F."/>
        </authorList>
    </citation>
    <scope>NUCLEOTIDE SEQUENCE [LARGE SCALE GENOMIC DNA]</scope>
    <source>
        <strain evidence="2 3">CENA67</strain>
    </source>
</reference>
<evidence type="ECO:0000313" key="2">
    <source>
        <dbReference type="EMBL" id="MBH8567229.1"/>
    </source>
</evidence>
<dbReference type="AlphaFoldDB" id="A0A8J7LAZ0"/>
<sequence length="228" mass="25000">MTNLSIGIVLFPNLTQLDFTGPYEVFARFPNTQLYLLAETLEPIKSDRGLTFLPDTTFDQSPPLDVLFVPGGIGINAKLEDRKFLDFLQTQGEKARYVTSVCTGSLLLAAAGLLQGYRATTHWLYLDLLELLGVEVVNQRVVIDRDRITGSGVTSGIDFGLVLAAELFTEAIAQSIQLQIEYNPQPPFESGSSQTAPEAIVNSVQAASKNNLDNRLQIIQKIIQPGRS</sequence>
<feature type="domain" description="DJ-1/PfpI" evidence="1">
    <location>
        <begin position="6"/>
        <end position="164"/>
    </location>
</feature>
<evidence type="ECO:0000259" key="1">
    <source>
        <dbReference type="Pfam" id="PF01965"/>
    </source>
</evidence>
<dbReference type="EMBL" id="JAECZC010000114">
    <property type="protein sequence ID" value="MBH8567229.1"/>
    <property type="molecule type" value="Genomic_DNA"/>
</dbReference>
<dbReference type="RefSeq" id="WP_198128948.1">
    <property type="nucleotide sequence ID" value="NZ_JAECZC010000114.1"/>
</dbReference>
<evidence type="ECO:0000313" key="3">
    <source>
        <dbReference type="Proteomes" id="UP000632766"/>
    </source>
</evidence>
<protein>
    <submittedName>
        <fullName evidence="2">DJ-1/PfpI family protein</fullName>
    </submittedName>
</protein>
<comment type="caution">
    <text evidence="2">The sequence shown here is derived from an EMBL/GenBank/DDBJ whole genome shotgun (WGS) entry which is preliminary data.</text>
</comment>
<dbReference type="CDD" id="cd03139">
    <property type="entry name" value="GATase1_PfpI_2"/>
    <property type="match status" value="1"/>
</dbReference>
<dbReference type="GO" id="GO:0006355">
    <property type="term" value="P:regulation of DNA-templated transcription"/>
    <property type="evidence" value="ECO:0007669"/>
    <property type="project" value="TreeGrafter"/>
</dbReference>
<dbReference type="Pfam" id="PF01965">
    <property type="entry name" value="DJ-1_PfpI"/>
    <property type="match status" value="1"/>
</dbReference>
<dbReference type="SUPFAM" id="SSF52317">
    <property type="entry name" value="Class I glutamine amidotransferase-like"/>
    <property type="match status" value="1"/>
</dbReference>
<dbReference type="InterPro" id="IPR052158">
    <property type="entry name" value="INH-QAR"/>
</dbReference>